<feature type="region of interest" description="Disordered" evidence="2">
    <location>
        <begin position="1154"/>
        <end position="1237"/>
    </location>
</feature>
<reference evidence="5 6" key="2">
    <citation type="submission" date="2024-05" db="EMBL/GenBank/DDBJ databases">
        <authorList>
            <person name="Chen Y."/>
            <person name="Shah S."/>
            <person name="Dougan E. K."/>
            <person name="Thang M."/>
            <person name="Chan C."/>
        </authorList>
    </citation>
    <scope>NUCLEOTIDE SEQUENCE [LARGE SCALE GENOMIC DNA]</scope>
</reference>
<evidence type="ECO:0000256" key="3">
    <source>
        <dbReference type="SAM" id="Phobius"/>
    </source>
</evidence>
<dbReference type="EMBL" id="CAMXCT020006510">
    <property type="protein sequence ID" value="CAL1168355.1"/>
    <property type="molecule type" value="Genomic_DNA"/>
</dbReference>
<keyword evidence="3" id="KW-0472">Membrane</keyword>
<evidence type="ECO:0000313" key="5">
    <source>
        <dbReference type="EMBL" id="CAL4802292.1"/>
    </source>
</evidence>
<gene>
    <name evidence="4" type="ORF">C1SCF055_LOCUS39836</name>
</gene>
<keyword evidence="3" id="KW-1133">Transmembrane helix</keyword>
<reference evidence="4" key="1">
    <citation type="submission" date="2022-10" db="EMBL/GenBank/DDBJ databases">
        <authorList>
            <person name="Chen Y."/>
            <person name="Dougan E. K."/>
            <person name="Chan C."/>
            <person name="Rhodes N."/>
            <person name="Thang M."/>
        </authorList>
    </citation>
    <scope>NUCLEOTIDE SEQUENCE</scope>
</reference>
<keyword evidence="3" id="KW-0812">Transmembrane</keyword>
<sequence length="1688" mass="186025">MLRSEMIRNNLLDIVGLKLQQDAIEIDSLTVSCRNCARGVTFNATKDGTLNAVSSEHLRCPKTVTASKGLTQRCKCSNYQIASERFRDVDMVPLESIFQTCTFCKPHFHFQNDDCQKCGIFNAWSDGRKDVCHVLPRKKTELITLLTGGAVVVILTFLAFEILHAPLMIVDAKSDLADPTQAESKRTFTLAVQGPLVDLHKSLSRLVNQRVRYRARGTGLIWLDYDQKKSNAIKVRNTARRKLLLQDTNPPFDCASCKGSLHATDFVYLLGLLTVCILVVALLPGIIKVAVTSGNGVGHVFATAIYVTLPLVAVAALLHFPVAWLVQWLYRRTSFSEALDEYRKQINCKPFTGPDASHPRNQGLQVLTLRGLWKHFESFILERNMHFVVANIVTPLTQSKGVSFVTLWGGRRVDYFVSHSWGTSFPHFVQSIQCHALSKEGPTSWIDAAYWICSFANNQWNIGADLGNDPMESAFARTLTAGIKGVAMVLDQEVQPLTRVWCLFEFLLSSRQHLELVFVTSAGVVGDDGCSSFDIALEVGNKIESLQVANCGASSEKDKKDIFDYIISELGSLERMDEQIRELMGDMLVRNLANVEQATDGLLHRLGRASSTRGDPREQLATNKNLYATIIPKIVPLVAQRVLQVFDDDPSGLRWPATRQEYVRTQHDNLQKAQKNSSRRAAMQKRKVVQYLSKYIKGLNADQVSSRLFSGEVELRDAEFEVDPLRKLLLGTLPFTWEVLAISCDRLQVQVPWSALRSRAVQVKVGKLRVQVAVHSCTDPAWAESLATSTAVANAQKPQEKREDEEQKSFRLSDVKVGVIDNFCISVASLHVLCAHAASSVSQPLFAFEFELAGLSLQPIPFGKVSSGEKARRLRRGNWTSLKRRLEVQKLRLAAANLTDKDTKDALLEMQSFSLDLVEGRDIGRRLDHHNPSARMAMFPRQIRMNLNLPEVRSHLHSSEILGLIDLLADAIQPTSPPPEVLREEVQEEMKLAVAQFLATRSKGRSFSIFRGTKKTSRASKSSQKSVPKPVGNISDMAAEMADVMANKAMKAGAVADAASAAAADTARRTAVAGAQAAQKAAQGASHAAQKASHVLGDARRSGQAAAEKALGSLMRAGGLAKKPKEAVLRDAAREEEELQAVLALSLKEFEAQHAKSVEESPAAKQESSPGGQASACQEDPDDQFEDFAGSLLGSSGSESDDRQSVEDLEDEPMVVEEVPSSHQPDSSLSFLENPPQPPMGLRMVSLHAAISKLTVVLPVPGDSTEFSLEVSNLNFSGDTYLYLFLSEIKCLRRLAVLKDGDLHHPGAFSSHASSGALTICSAAVSFGEDQLLSVQHLPKATPWMLTLKVSTTLLKQPTMASPKVELTLDGCLHGLRLMPNMTAVKAWETCSLALQAILNAISTFGTSGNGPKSAASAEVSPKSADSAASAWCVANFQLWNTLVDLKHLSPAPLRSLQLVLPQLAFKATDGLLGFTPPVPQWHVLPPAAEGPEPDFYLYDCCCQPPGVEVEADSKYAKSFDGTWEVLVTEREWREAPRGGRSAQRLLLAPGEMLELSRSKLKVLEGAQRLEDLAERQHLESCRRIEKDAAELLPQVREKMEDLPSLEAQLEALRVELRELDEKRREEELRLKAFEKEMGLEVAQFRSEKMLRASQLSRQLSEEEMITSSLTQLVQQQAEVLKNLEENG</sequence>
<feature type="compositionally biased region" description="Polar residues" evidence="2">
    <location>
        <begin position="1221"/>
        <end position="1231"/>
    </location>
</feature>
<comment type="caution">
    <text evidence="4">The sequence shown here is derived from an EMBL/GenBank/DDBJ whole genome shotgun (WGS) entry which is preliminary data.</text>
</comment>
<dbReference type="EMBL" id="CAMXCT030006510">
    <property type="protein sequence ID" value="CAL4802292.1"/>
    <property type="molecule type" value="Genomic_DNA"/>
</dbReference>
<evidence type="ECO:0000313" key="4">
    <source>
        <dbReference type="EMBL" id="CAI4014980.1"/>
    </source>
</evidence>
<proteinExistence type="predicted"/>
<keyword evidence="1" id="KW-0175">Coiled coil</keyword>
<accession>A0A9P1GIG3</accession>
<keyword evidence="6" id="KW-1185">Reference proteome</keyword>
<dbReference type="EMBL" id="CAMXCT010006510">
    <property type="protein sequence ID" value="CAI4014980.1"/>
    <property type="molecule type" value="Genomic_DNA"/>
</dbReference>
<dbReference type="InterPro" id="IPR003903">
    <property type="entry name" value="UIM_dom"/>
</dbReference>
<feature type="transmembrane region" description="Helical" evidence="3">
    <location>
        <begin position="266"/>
        <end position="291"/>
    </location>
</feature>
<name>A0A9P1GIG3_9DINO</name>
<feature type="transmembrane region" description="Helical" evidence="3">
    <location>
        <begin position="303"/>
        <end position="330"/>
    </location>
</feature>
<feature type="compositionally biased region" description="Low complexity" evidence="2">
    <location>
        <begin position="1020"/>
        <end position="1031"/>
    </location>
</feature>
<evidence type="ECO:0000313" key="6">
    <source>
        <dbReference type="Proteomes" id="UP001152797"/>
    </source>
</evidence>
<organism evidence="4">
    <name type="scientific">Cladocopium goreaui</name>
    <dbReference type="NCBI Taxonomy" id="2562237"/>
    <lineage>
        <taxon>Eukaryota</taxon>
        <taxon>Sar</taxon>
        <taxon>Alveolata</taxon>
        <taxon>Dinophyceae</taxon>
        <taxon>Suessiales</taxon>
        <taxon>Symbiodiniaceae</taxon>
        <taxon>Cladocopium</taxon>
    </lineage>
</organism>
<protein>
    <submittedName>
        <fullName evidence="5">Outer membrane protein PmpB</fullName>
    </submittedName>
</protein>
<feature type="coiled-coil region" evidence="1">
    <location>
        <begin position="1596"/>
        <end position="1637"/>
    </location>
</feature>
<feature type="compositionally biased region" description="Polar residues" evidence="2">
    <location>
        <begin position="1166"/>
        <end position="1176"/>
    </location>
</feature>
<dbReference type="Proteomes" id="UP001152797">
    <property type="component" value="Unassembled WGS sequence"/>
</dbReference>
<feature type="region of interest" description="Disordered" evidence="2">
    <location>
        <begin position="1011"/>
        <end position="1032"/>
    </location>
</feature>
<evidence type="ECO:0000256" key="2">
    <source>
        <dbReference type="SAM" id="MobiDB-lite"/>
    </source>
</evidence>
<dbReference type="PROSITE" id="PS50330">
    <property type="entry name" value="UIM"/>
    <property type="match status" value="1"/>
</dbReference>
<evidence type="ECO:0000256" key="1">
    <source>
        <dbReference type="SAM" id="Coils"/>
    </source>
</evidence>
<dbReference type="OrthoDB" id="436834at2759"/>
<feature type="transmembrane region" description="Helical" evidence="3">
    <location>
        <begin position="142"/>
        <end position="163"/>
    </location>
</feature>